<feature type="domain" description="RNase H type-1" evidence="2">
    <location>
        <begin position="39"/>
        <end position="88"/>
    </location>
</feature>
<dbReference type="InterPro" id="IPR036397">
    <property type="entry name" value="RNaseH_sf"/>
</dbReference>
<reference evidence="3 4" key="1">
    <citation type="submission" date="2023-03" db="EMBL/GenBank/DDBJ databases">
        <title>WGS of Gossypium arboreum.</title>
        <authorList>
            <person name="Yu D."/>
        </authorList>
    </citation>
    <scope>NUCLEOTIDE SEQUENCE [LARGE SCALE GENOMIC DNA]</scope>
    <source>
        <tissue evidence="3">Leaf</tissue>
    </source>
</reference>
<dbReference type="CDD" id="cd06222">
    <property type="entry name" value="RNase_H_like"/>
    <property type="match status" value="1"/>
</dbReference>
<feature type="signal peptide" evidence="1">
    <location>
        <begin position="1"/>
        <end position="23"/>
    </location>
</feature>
<dbReference type="InterPro" id="IPR053151">
    <property type="entry name" value="RNase_H-like"/>
</dbReference>
<protein>
    <recommendedName>
        <fullName evidence="2">RNase H type-1 domain-containing protein</fullName>
    </recommendedName>
</protein>
<evidence type="ECO:0000313" key="3">
    <source>
        <dbReference type="EMBL" id="KAK5811266.1"/>
    </source>
</evidence>
<sequence>MLGSYLLANAMCLGLLLLPKSTSVPLNSFPNEPKGKYMEGTWLLGFSRKIRYWDVTRAELWALLDGLEVAWQVGYKKVEIESDSLKAIKSGKICRLCRGLLCISKANQRNLQETMGAGDFRFSIFLYPPTVWNACQVDLFGVSFDRLISCKE</sequence>
<dbReference type="InterPro" id="IPR012337">
    <property type="entry name" value="RNaseH-like_sf"/>
</dbReference>
<feature type="chain" id="PRO_5047285033" description="RNase H type-1 domain-containing protein" evidence="1">
    <location>
        <begin position="24"/>
        <end position="152"/>
    </location>
</feature>
<dbReference type="PANTHER" id="PTHR47723:SF19">
    <property type="entry name" value="POLYNUCLEOTIDYL TRANSFERASE, RIBONUCLEASE H-LIKE SUPERFAMILY PROTEIN"/>
    <property type="match status" value="1"/>
</dbReference>
<accession>A0ABR0NY22</accession>
<keyword evidence="1" id="KW-0732">Signal</keyword>
<proteinExistence type="predicted"/>
<dbReference type="Proteomes" id="UP001358586">
    <property type="component" value="Chromosome 8"/>
</dbReference>
<dbReference type="EMBL" id="JARKNE010000008">
    <property type="protein sequence ID" value="KAK5811266.1"/>
    <property type="molecule type" value="Genomic_DNA"/>
</dbReference>
<dbReference type="Pfam" id="PF13456">
    <property type="entry name" value="RVT_3"/>
    <property type="match status" value="1"/>
</dbReference>
<comment type="caution">
    <text evidence="3">The sequence shown here is derived from an EMBL/GenBank/DDBJ whole genome shotgun (WGS) entry which is preliminary data.</text>
</comment>
<evidence type="ECO:0000313" key="4">
    <source>
        <dbReference type="Proteomes" id="UP001358586"/>
    </source>
</evidence>
<name>A0ABR0NY22_GOSAR</name>
<dbReference type="InterPro" id="IPR002156">
    <property type="entry name" value="RNaseH_domain"/>
</dbReference>
<evidence type="ECO:0000259" key="2">
    <source>
        <dbReference type="Pfam" id="PF13456"/>
    </source>
</evidence>
<dbReference type="SUPFAM" id="SSF53098">
    <property type="entry name" value="Ribonuclease H-like"/>
    <property type="match status" value="1"/>
</dbReference>
<dbReference type="Gene3D" id="3.30.420.10">
    <property type="entry name" value="Ribonuclease H-like superfamily/Ribonuclease H"/>
    <property type="match status" value="1"/>
</dbReference>
<gene>
    <name evidence="3" type="ORF">PVK06_026593</name>
</gene>
<evidence type="ECO:0000256" key="1">
    <source>
        <dbReference type="SAM" id="SignalP"/>
    </source>
</evidence>
<dbReference type="PANTHER" id="PTHR47723">
    <property type="entry name" value="OS05G0353850 PROTEIN"/>
    <property type="match status" value="1"/>
</dbReference>
<dbReference type="InterPro" id="IPR044730">
    <property type="entry name" value="RNase_H-like_dom_plant"/>
</dbReference>
<organism evidence="3 4">
    <name type="scientific">Gossypium arboreum</name>
    <name type="common">Tree cotton</name>
    <name type="synonym">Gossypium nanking</name>
    <dbReference type="NCBI Taxonomy" id="29729"/>
    <lineage>
        <taxon>Eukaryota</taxon>
        <taxon>Viridiplantae</taxon>
        <taxon>Streptophyta</taxon>
        <taxon>Embryophyta</taxon>
        <taxon>Tracheophyta</taxon>
        <taxon>Spermatophyta</taxon>
        <taxon>Magnoliopsida</taxon>
        <taxon>eudicotyledons</taxon>
        <taxon>Gunneridae</taxon>
        <taxon>Pentapetalae</taxon>
        <taxon>rosids</taxon>
        <taxon>malvids</taxon>
        <taxon>Malvales</taxon>
        <taxon>Malvaceae</taxon>
        <taxon>Malvoideae</taxon>
        <taxon>Gossypium</taxon>
    </lineage>
</organism>
<keyword evidence="4" id="KW-1185">Reference proteome</keyword>